<dbReference type="PANTHER" id="PTHR35357">
    <property type="entry name" value="OS02G0537100 PROTEIN"/>
    <property type="match status" value="1"/>
</dbReference>
<evidence type="ECO:0000313" key="7">
    <source>
        <dbReference type="Proteomes" id="UP001472677"/>
    </source>
</evidence>
<dbReference type="SUPFAM" id="SSF101148">
    <property type="entry name" value="Plant invertase/pectin methylesterase inhibitor"/>
    <property type="match status" value="1"/>
</dbReference>
<feature type="chain" id="PRO_5046539519" description="Pectinesterase inhibitor domain-containing protein" evidence="4">
    <location>
        <begin position="25"/>
        <end position="174"/>
    </location>
</feature>
<accession>A0ABR2CXY7</accession>
<dbReference type="Proteomes" id="UP001472677">
    <property type="component" value="Unassembled WGS sequence"/>
</dbReference>
<feature type="signal peptide" evidence="4">
    <location>
        <begin position="1"/>
        <end position="24"/>
    </location>
</feature>
<dbReference type="CDD" id="cd15796">
    <property type="entry name" value="CIF_like"/>
    <property type="match status" value="1"/>
</dbReference>
<evidence type="ECO:0000256" key="4">
    <source>
        <dbReference type="SAM" id="SignalP"/>
    </source>
</evidence>
<dbReference type="InterPro" id="IPR035513">
    <property type="entry name" value="Invertase/methylesterase_inhib"/>
</dbReference>
<dbReference type="SMART" id="SM00856">
    <property type="entry name" value="PMEI"/>
    <property type="match status" value="1"/>
</dbReference>
<name>A0ABR2CXY7_9ROSI</name>
<comment type="caution">
    <text evidence="6">The sequence shown here is derived from an EMBL/GenBank/DDBJ whole genome shotgun (WGS) entry which is preliminary data.</text>
</comment>
<evidence type="ECO:0000313" key="6">
    <source>
        <dbReference type="EMBL" id="KAK8525401.1"/>
    </source>
</evidence>
<evidence type="ECO:0000256" key="3">
    <source>
        <dbReference type="ARBA" id="ARBA00038471"/>
    </source>
</evidence>
<evidence type="ECO:0000256" key="1">
    <source>
        <dbReference type="ARBA" id="ARBA00022729"/>
    </source>
</evidence>
<dbReference type="Gene3D" id="1.20.140.40">
    <property type="entry name" value="Invertase/pectin methylesterase inhibitor family protein"/>
    <property type="match status" value="1"/>
</dbReference>
<dbReference type="Pfam" id="PF04043">
    <property type="entry name" value="PMEI"/>
    <property type="match status" value="1"/>
</dbReference>
<sequence>MTNVLSFVILQSLFCITLLPLCYSANTLIETTCEKTQFVDLCISTLKSDPRSSTADVAGLAIIAADSAYAKANSTSNQIAVLLKSATDPKLIKALNSCLDSYNSILRVDLPVAILAINKGTPKVAVERATDAENEAQKCEDSVGENSTNSPISGSSKALHDLCGILQSIASLLL</sequence>
<gene>
    <name evidence="6" type="ORF">V6N12_014093</name>
</gene>
<organism evidence="6 7">
    <name type="scientific">Hibiscus sabdariffa</name>
    <name type="common">roselle</name>
    <dbReference type="NCBI Taxonomy" id="183260"/>
    <lineage>
        <taxon>Eukaryota</taxon>
        <taxon>Viridiplantae</taxon>
        <taxon>Streptophyta</taxon>
        <taxon>Embryophyta</taxon>
        <taxon>Tracheophyta</taxon>
        <taxon>Spermatophyta</taxon>
        <taxon>Magnoliopsida</taxon>
        <taxon>eudicotyledons</taxon>
        <taxon>Gunneridae</taxon>
        <taxon>Pentapetalae</taxon>
        <taxon>rosids</taxon>
        <taxon>malvids</taxon>
        <taxon>Malvales</taxon>
        <taxon>Malvaceae</taxon>
        <taxon>Malvoideae</taxon>
        <taxon>Hibiscus</taxon>
    </lineage>
</organism>
<evidence type="ECO:0000259" key="5">
    <source>
        <dbReference type="SMART" id="SM00856"/>
    </source>
</evidence>
<dbReference type="EMBL" id="JBBPBM010000040">
    <property type="protein sequence ID" value="KAK8525401.1"/>
    <property type="molecule type" value="Genomic_DNA"/>
</dbReference>
<comment type="similarity">
    <text evidence="3">Belongs to the PMEI family.</text>
</comment>
<keyword evidence="2" id="KW-1015">Disulfide bond</keyword>
<reference evidence="6 7" key="1">
    <citation type="journal article" date="2024" name="G3 (Bethesda)">
        <title>Genome assembly of Hibiscus sabdariffa L. provides insights into metabolisms of medicinal natural products.</title>
        <authorList>
            <person name="Kim T."/>
        </authorList>
    </citation>
    <scope>NUCLEOTIDE SEQUENCE [LARGE SCALE GENOMIC DNA]</scope>
    <source>
        <strain evidence="6">TK-2024</strain>
        <tissue evidence="6">Old leaves</tissue>
    </source>
</reference>
<dbReference type="InterPro" id="IPR034087">
    <property type="entry name" value="C/VIF1"/>
</dbReference>
<feature type="domain" description="Pectinesterase inhibitor" evidence="5">
    <location>
        <begin position="24"/>
        <end position="169"/>
    </location>
</feature>
<keyword evidence="7" id="KW-1185">Reference proteome</keyword>
<dbReference type="PANTHER" id="PTHR35357:SF8">
    <property type="entry name" value="OS01G0111000 PROTEIN"/>
    <property type="match status" value="1"/>
</dbReference>
<dbReference type="NCBIfam" id="TIGR01614">
    <property type="entry name" value="PME_inhib"/>
    <property type="match status" value="1"/>
</dbReference>
<proteinExistence type="inferred from homology"/>
<evidence type="ECO:0000256" key="2">
    <source>
        <dbReference type="ARBA" id="ARBA00023157"/>
    </source>
</evidence>
<keyword evidence="1 4" id="KW-0732">Signal</keyword>
<dbReference type="InterPro" id="IPR006501">
    <property type="entry name" value="Pectinesterase_inhib_dom"/>
</dbReference>
<protein>
    <recommendedName>
        <fullName evidence="5">Pectinesterase inhibitor domain-containing protein</fullName>
    </recommendedName>
</protein>